<dbReference type="InterPro" id="IPR011697">
    <property type="entry name" value="Peptidase_C26"/>
</dbReference>
<proteinExistence type="predicted"/>
<dbReference type="GO" id="GO:0016787">
    <property type="term" value="F:hydrolase activity"/>
    <property type="evidence" value="ECO:0007669"/>
    <property type="project" value="UniProtKB-KW"/>
</dbReference>
<evidence type="ECO:0000313" key="1">
    <source>
        <dbReference type="EMBL" id="MBU9713876.1"/>
    </source>
</evidence>
<dbReference type="PANTHER" id="PTHR43235:SF1">
    <property type="entry name" value="GLUTAMINE AMIDOTRANSFERASE PB2B2.05-RELATED"/>
    <property type="match status" value="1"/>
</dbReference>
<dbReference type="PROSITE" id="PS51273">
    <property type="entry name" value="GATASE_TYPE_1"/>
    <property type="match status" value="1"/>
</dbReference>
<dbReference type="EMBL" id="JAHQCS010000154">
    <property type="protein sequence ID" value="MBU9713876.1"/>
    <property type="molecule type" value="Genomic_DNA"/>
</dbReference>
<keyword evidence="2" id="KW-1185">Reference proteome</keyword>
<dbReference type="InterPro" id="IPR044668">
    <property type="entry name" value="PuuD-like"/>
</dbReference>
<gene>
    <name evidence="1" type="ORF">KS419_19275</name>
</gene>
<sequence>MKKPMIGVLPLYDKDKESYWMLPGYMKGIELAGGIPVMLPLTTDRDLIMTLAKTYDGFLFTGGQDVNPELYGEKVEEFCGELCHERDTMEKFLFHQAVLLDKPMFGICRGIQLFNTLLGGTLYQDIPLQFSKMVGHKQNAPYDKPVHHVSIDNESLLSKLLNLRSMMVNSYHHQGIHELSDQLVCNARAEDGLVEAVHMPGKRFVLAVQWHPEFNYETDQANFKLFQEFVCACGTPMVPEILY</sequence>
<dbReference type="PANTHER" id="PTHR43235">
    <property type="entry name" value="GLUTAMINE AMIDOTRANSFERASE PB2B2.05-RELATED"/>
    <property type="match status" value="1"/>
</dbReference>
<dbReference type="Pfam" id="PF07722">
    <property type="entry name" value="Peptidase_C26"/>
    <property type="match status" value="1"/>
</dbReference>
<dbReference type="CDD" id="cd01745">
    <property type="entry name" value="GATase1_2"/>
    <property type="match status" value="1"/>
</dbReference>
<dbReference type="Proteomes" id="UP000784880">
    <property type="component" value="Unassembled WGS sequence"/>
</dbReference>
<keyword evidence="1" id="KW-0378">Hydrolase</keyword>
<comment type="caution">
    <text evidence="1">The sequence shown here is derived from an EMBL/GenBank/DDBJ whole genome shotgun (WGS) entry which is preliminary data.</text>
</comment>
<name>A0ABS6JJW2_9BACI</name>
<evidence type="ECO:0000313" key="2">
    <source>
        <dbReference type="Proteomes" id="UP000784880"/>
    </source>
</evidence>
<organism evidence="1 2">
    <name type="scientific">Evansella tamaricis</name>
    <dbReference type="NCBI Taxonomy" id="2069301"/>
    <lineage>
        <taxon>Bacteria</taxon>
        <taxon>Bacillati</taxon>
        <taxon>Bacillota</taxon>
        <taxon>Bacilli</taxon>
        <taxon>Bacillales</taxon>
        <taxon>Bacillaceae</taxon>
        <taxon>Evansella</taxon>
    </lineage>
</organism>
<reference evidence="1 2" key="1">
    <citation type="submission" date="2021-06" db="EMBL/GenBank/DDBJ databases">
        <title>Bacillus sp. RD4P76, an endophyte from a halophyte.</title>
        <authorList>
            <person name="Sun J.-Q."/>
        </authorList>
    </citation>
    <scope>NUCLEOTIDE SEQUENCE [LARGE SCALE GENOMIC DNA]</scope>
    <source>
        <strain evidence="1 2">CGMCC 1.15917</strain>
    </source>
</reference>
<accession>A0ABS6JJW2</accession>
<dbReference type="RefSeq" id="WP_217068062.1">
    <property type="nucleotide sequence ID" value="NZ_JAHQCS010000154.1"/>
</dbReference>
<protein>
    <submittedName>
        <fullName evidence="1">Gamma-glutamyl-gamma-aminobutyrate hydrolase family protein</fullName>
    </submittedName>
</protein>